<dbReference type="Gene3D" id="3.30.70.270">
    <property type="match status" value="1"/>
</dbReference>
<dbReference type="InterPro" id="IPR050469">
    <property type="entry name" value="Diguanylate_Cyclase"/>
</dbReference>
<dbReference type="Pfam" id="PF00990">
    <property type="entry name" value="GGDEF"/>
    <property type="match status" value="1"/>
</dbReference>
<dbReference type="PROSITE" id="PS50887">
    <property type="entry name" value="GGDEF"/>
    <property type="match status" value="1"/>
</dbReference>
<feature type="transmembrane region" description="Helical" evidence="3">
    <location>
        <begin position="184"/>
        <end position="206"/>
    </location>
</feature>
<accession>A0A1H6B3J6</accession>
<keyword evidence="3" id="KW-0472">Membrane</keyword>
<dbReference type="RefSeq" id="WP_160115214.1">
    <property type="nucleotide sequence ID" value="NZ_FNVA01000006.1"/>
</dbReference>
<evidence type="ECO:0000256" key="2">
    <source>
        <dbReference type="ARBA" id="ARBA00034247"/>
    </source>
</evidence>
<dbReference type="AlphaFoldDB" id="A0A1H6B3J6"/>
<dbReference type="PANTHER" id="PTHR45138:SF9">
    <property type="entry name" value="DIGUANYLATE CYCLASE DGCM-RELATED"/>
    <property type="match status" value="1"/>
</dbReference>
<dbReference type="NCBIfam" id="TIGR00254">
    <property type="entry name" value="GGDEF"/>
    <property type="match status" value="1"/>
</dbReference>
<feature type="transmembrane region" description="Helical" evidence="3">
    <location>
        <begin position="69"/>
        <end position="84"/>
    </location>
</feature>
<evidence type="ECO:0000256" key="1">
    <source>
        <dbReference type="ARBA" id="ARBA00012528"/>
    </source>
</evidence>
<dbReference type="InterPro" id="IPR043128">
    <property type="entry name" value="Rev_trsase/Diguanyl_cyclase"/>
</dbReference>
<organism evidence="5 6">
    <name type="scientific">Bryocella elongata</name>
    <dbReference type="NCBI Taxonomy" id="863522"/>
    <lineage>
        <taxon>Bacteria</taxon>
        <taxon>Pseudomonadati</taxon>
        <taxon>Acidobacteriota</taxon>
        <taxon>Terriglobia</taxon>
        <taxon>Terriglobales</taxon>
        <taxon>Acidobacteriaceae</taxon>
        <taxon>Bryocella</taxon>
    </lineage>
</organism>
<dbReference type="GO" id="GO:0005886">
    <property type="term" value="C:plasma membrane"/>
    <property type="evidence" value="ECO:0007669"/>
    <property type="project" value="TreeGrafter"/>
</dbReference>
<keyword evidence="6" id="KW-1185">Reference proteome</keyword>
<sequence length="407" mass="45536">MLVDAILLIQDVQLLCFTVVFGVLAAQRWSDRTRRWLWYTFVANAIGAAIDLLGARLPVWLTHGVGPEMIPLSYAVFNVALVCFDRRPRTASIISALILVAGFPFLLAWSGAPLQVRSNALGDLLIALESIVTIVLLLGHHERYTKAPRLLMAGFFVIFAGVEFARPWVAFVMGGDPDVTTPRLAMACSIIYVVNVSLLPLGFIWMMQARSEWDLMQQSIIDPLTAVLNRRGLEQALERELARYRRYHQELTLAILDLDHFKSVNDRYGHPAGDAILRGLADFLRKRLRRTDVLGRLGGEEFVLLFPYTDIGRSASLMEELCNNLRTCPDLLPGTDVCITASFGVTSTRERQELDGGDLLREADVALYEAKQNGRDRVCYFKAPGWIGRDVLTRSEDSSEPGSIINR</sequence>
<dbReference type="EMBL" id="FNVA01000006">
    <property type="protein sequence ID" value="SEG55411.1"/>
    <property type="molecule type" value="Genomic_DNA"/>
</dbReference>
<dbReference type="CDD" id="cd01949">
    <property type="entry name" value="GGDEF"/>
    <property type="match status" value="1"/>
</dbReference>
<feature type="transmembrane region" description="Helical" evidence="3">
    <location>
        <begin position="36"/>
        <end position="57"/>
    </location>
</feature>
<feature type="transmembrane region" description="Helical" evidence="3">
    <location>
        <begin position="6"/>
        <end position="24"/>
    </location>
</feature>
<protein>
    <recommendedName>
        <fullName evidence="1">diguanylate cyclase</fullName>
        <ecNumber evidence="1">2.7.7.65</ecNumber>
    </recommendedName>
</protein>
<feature type="transmembrane region" description="Helical" evidence="3">
    <location>
        <begin position="150"/>
        <end position="172"/>
    </location>
</feature>
<dbReference type="InterPro" id="IPR029787">
    <property type="entry name" value="Nucleotide_cyclase"/>
</dbReference>
<dbReference type="FunFam" id="3.30.70.270:FF:000001">
    <property type="entry name" value="Diguanylate cyclase domain protein"/>
    <property type="match status" value="1"/>
</dbReference>
<evidence type="ECO:0000256" key="3">
    <source>
        <dbReference type="SAM" id="Phobius"/>
    </source>
</evidence>
<gene>
    <name evidence="5" type="ORF">SAMN05421819_3496</name>
</gene>
<proteinExistence type="predicted"/>
<dbReference type="EC" id="2.7.7.65" evidence="1"/>
<comment type="catalytic activity">
    <reaction evidence="2">
        <text>2 GTP = 3',3'-c-di-GMP + 2 diphosphate</text>
        <dbReference type="Rhea" id="RHEA:24898"/>
        <dbReference type="ChEBI" id="CHEBI:33019"/>
        <dbReference type="ChEBI" id="CHEBI:37565"/>
        <dbReference type="ChEBI" id="CHEBI:58805"/>
        <dbReference type="EC" id="2.7.7.65"/>
    </reaction>
</comment>
<keyword evidence="3" id="KW-1133">Transmembrane helix</keyword>
<evidence type="ECO:0000313" key="6">
    <source>
        <dbReference type="Proteomes" id="UP000236728"/>
    </source>
</evidence>
<evidence type="ECO:0000313" key="5">
    <source>
        <dbReference type="EMBL" id="SEG55411.1"/>
    </source>
</evidence>
<dbReference type="InterPro" id="IPR000160">
    <property type="entry name" value="GGDEF_dom"/>
</dbReference>
<reference evidence="5 6" key="1">
    <citation type="submission" date="2016-10" db="EMBL/GenBank/DDBJ databases">
        <authorList>
            <person name="de Groot N.N."/>
        </authorList>
    </citation>
    <scope>NUCLEOTIDE SEQUENCE [LARGE SCALE GENOMIC DNA]</scope>
    <source>
        <strain evidence="5 6">DSM 22489</strain>
    </source>
</reference>
<dbReference type="GO" id="GO:0043709">
    <property type="term" value="P:cell adhesion involved in single-species biofilm formation"/>
    <property type="evidence" value="ECO:0007669"/>
    <property type="project" value="TreeGrafter"/>
</dbReference>
<dbReference type="SMART" id="SM00267">
    <property type="entry name" value="GGDEF"/>
    <property type="match status" value="1"/>
</dbReference>
<feature type="transmembrane region" description="Helical" evidence="3">
    <location>
        <begin position="118"/>
        <end position="138"/>
    </location>
</feature>
<feature type="domain" description="GGDEF" evidence="4">
    <location>
        <begin position="249"/>
        <end position="383"/>
    </location>
</feature>
<dbReference type="SUPFAM" id="SSF55073">
    <property type="entry name" value="Nucleotide cyclase"/>
    <property type="match status" value="1"/>
</dbReference>
<dbReference type="OrthoDB" id="9783388at2"/>
<dbReference type="GO" id="GO:1902201">
    <property type="term" value="P:negative regulation of bacterial-type flagellum-dependent cell motility"/>
    <property type="evidence" value="ECO:0007669"/>
    <property type="project" value="TreeGrafter"/>
</dbReference>
<evidence type="ECO:0000259" key="4">
    <source>
        <dbReference type="PROSITE" id="PS50887"/>
    </source>
</evidence>
<dbReference type="PANTHER" id="PTHR45138">
    <property type="entry name" value="REGULATORY COMPONENTS OF SENSORY TRANSDUCTION SYSTEM"/>
    <property type="match status" value="1"/>
</dbReference>
<keyword evidence="3" id="KW-0812">Transmembrane</keyword>
<dbReference type="Proteomes" id="UP000236728">
    <property type="component" value="Unassembled WGS sequence"/>
</dbReference>
<name>A0A1H6B3J6_9BACT</name>
<feature type="transmembrane region" description="Helical" evidence="3">
    <location>
        <begin position="91"/>
        <end position="112"/>
    </location>
</feature>
<dbReference type="GO" id="GO:0052621">
    <property type="term" value="F:diguanylate cyclase activity"/>
    <property type="evidence" value="ECO:0007669"/>
    <property type="project" value="UniProtKB-EC"/>
</dbReference>